<dbReference type="OrthoDB" id="1868826at2759"/>
<dbReference type="EMBL" id="KK914238">
    <property type="protein sequence ID" value="KDP45088.1"/>
    <property type="molecule type" value="Genomic_DNA"/>
</dbReference>
<proteinExistence type="predicted"/>
<gene>
    <name evidence="3" type="ORF">JCGZ_18530</name>
</gene>
<name>A0A067LCW9_JATCU</name>
<evidence type="ECO:0000313" key="4">
    <source>
        <dbReference type="Proteomes" id="UP000027138"/>
    </source>
</evidence>
<dbReference type="STRING" id="180498.A0A067LCW9"/>
<dbReference type="AlphaFoldDB" id="A0A067LCW9"/>
<dbReference type="PANTHER" id="PTHR33883:SF7">
    <property type="entry name" value="OS04G0521600 PROTEIN"/>
    <property type="match status" value="1"/>
</dbReference>
<evidence type="ECO:0000256" key="2">
    <source>
        <dbReference type="SAM" id="MobiDB-lite"/>
    </source>
</evidence>
<dbReference type="PANTHER" id="PTHR33883">
    <property type="entry name" value="WPP DOMAIN-ASSOCIATED PROTEIN"/>
    <property type="match status" value="1"/>
</dbReference>
<evidence type="ECO:0000256" key="1">
    <source>
        <dbReference type="SAM" id="Coils"/>
    </source>
</evidence>
<dbReference type="InterPro" id="IPR037490">
    <property type="entry name" value="WAP"/>
</dbReference>
<keyword evidence="4" id="KW-1185">Reference proteome</keyword>
<sequence length="603" mass="69756">MIKNHESFIKKKSREAQKIKRENTGEKGCSSPKREEDLIKPRRKIQDVIIRMENLINWNAKLGESFGEYEGTDHEKSYFTRQEKSHIEHSEDGQEKVKTISMTNAVNELQNEIKILKEEKEDASLQMMILEKTYAALFEGFINESSNYIYSYDLEILIRESMHEDLLEKVVNEWNEQIESDQLGVQIREDINYIVFSEAAKDFGSTLDSALAEYEWNEFIERSGIENLIREDIYQIALEETHRDIANTTDHIICTFKEGILEGKLIEEISGLLFVELWKEWNEVIERSGTESHVREEMHEIQIEDLRDTANIDNCFASKLNEVKNLENCICFFNCNESFQAIEHSAKDDVCMVFLREMFKDWKKEIDAQNFECLIGEEIFLLAIVETMKEAGASYREAAAQDHFKTSEGFISDDKLDRSQEVSGEDILVQKQDSLLTCIKFEEDLIQSISSEIMQYDAHYHSIQKKHENLDKLKISHALFTEMGSTFSSVSSKVEKDLEQIALSKALLDELRTCLGVTGEGIERVDDLTAFSDAKRPSLSQPKESKELKVVEVLAFCFIKYFSVLSVFNNTAGVPNFQPYNLSLLFCVIWIPLFEENLLFQLV</sequence>
<keyword evidence="1" id="KW-0175">Coiled coil</keyword>
<feature type="region of interest" description="Disordered" evidence="2">
    <location>
        <begin position="1"/>
        <end position="36"/>
    </location>
</feature>
<accession>A0A067LCW9</accession>
<feature type="coiled-coil region" evidence="1">
    <location>
        <begin position="99"/>
        <end position="133"/>
    </location>
</feature>
<reference evidence="3 4" key="1">
    <citation type="journal article" date="2014" name="PLoS ONE">
        <title>Global Analysis of Gene Expression Profiles in Physic Nut (Jatropha curcas L.) Seedlings Exposed to Salt Stress.</title>
        <authorList>
            <person name="Zhang L."/>
            <person name="Zhang C."/>
            <person name="Wu P."/>
            <person name="Chen Y."/>
            <person name="Li M."/>
            <person name="Jiang H."/>
            <person name="Wu G."/>
        </authorList>
    </citation>
    <scope>NUCLEOTIDE SEQUENCE [LARGE SCALE GENOMIC DNA]</scope>
    <source>
        <strain evidence="4">cv. GZQX0401</strain>
        <tissue evidence="3">Young leaves</tissue>
    </source>
</reference>
<organism evidence="3 4">
    <name type="scientific">Jatropha curcas</name>
    <name type="common">Barbados nut</name>
    <dbReference type="NCBI Taxonomy" id="180498"/>
    <lineage>
        <taxon>Eukaryota</taxon>
        <taxon>Viridiplantae</taxon>
        <taxon>Streptophyta</taxon>
        <taxon>Embryophyta</taxon>
        <taxon>Tracheophyta</taxon>
        <taxon>Spermatophyta</taxon>
        <taxon>Magnoliopsida</taxon>
        <taxon>eudicotyledons</taxon>
        <taxon>Gunneridae</taxon>
        <taxon>Pentapetalae</taxon>
        <taxon>rosids</taxon>
        <taxon>fabids</taxon>
        <taxon>Malpighiales</taxon>
        <taxon>Euphorbiaceae</taxon>
        <taxon>Crotonoideae</taxon>
        <taxon>Jatropheae</taxon>
        <taxon>Jatropha</taxon>
    </lineage>
</organism>
<evidence type="ECO:0000313" key="3">
    <source>
        <dbReference type="EMBL" id="KDP45088.1"/>
    </source>
</evidence>
<feature type="compositionally biased region" description="Basic and acidic residues" evidence="2">
    <location>
        <begin position="1"/>
        <end position="25"/>
    </location>
</feature>
<protein>
    <submittedName>
        <fullName evidence="3">Uncharacterized protein</fullName>
    </submittedName>
</protein>
<dbReference type="Proteomes" id="UP000027138">
    <property type="component" value="Unassembled WGS sequence"/>
</dbReference>